<proteinExistence type="predicted"/>
<keyword evidence="2" id="KW-1185">Reference proteome</keyword>
<name>A0AAE9Z5Z9_9GAMM</name>
<reference evidence="1 2" key="1">
    <citation type="journal article" date="2015" name="Genome Announc.">
        <title>Draft Genome Sequences of Marine Isolates of Thalassomonas viridans and Thalassomonas actiniarum.</title>
        <authorList>
            <person name="Olonade I."/>
            <person name="van Zyl L.J."/>
            <person name="Trindade M."/>
        </authorList>
    </citation>
    <scope>NUCLEOTIDE SEQUENCE [LARGE SCALE GENOMIC DNA]</scope>
    <source>
        <strain evidence="1 2">XOM25</strain>
    </source>
</reference>
<reference evidence="1 2" key="2">
    <citation type="journal article" date="2022" name="Mar. Drugs">
        <title>Bioassay-Guided Fractionation Leads to the Detection of Cholic Acid Generated by the Rare Thalassomonas sp.</title>
        <authorList>
            <person name="Pheiffer F."/>
            <person name="Schneider Y.K."/>
            <person name="Hansen E.H."/>
            <person name="Andersen J.H."/>
            <person name="Isaksson J."/>
            <person name="Busche T."/>
            <person name="R C."/>
            <person name="Kalinowski J."/>
            <person name="Zyl L.V."/>
            <person name="Trindade M."/>
        </authorList>
    </citation>
    <scope>NUCLEOTIDE SEQUENCE [LARGE SCALE GENOMIC DNA]</scope>
    <source>
        <strain evidence="1 2">XOM25</strain>
    </source>
</reference>
<gene>
    <name evidence="1" type="ORF">SG34_010625</name>
</gene>
<dbReference type="RefSeq" id="WP_044840729.1">
    <property type="nucleotide sequence ID" value="NZ_CP059733.1"/>
</dbReference>
<evidence type="ECO:0000313" key="1">
    <source>
        <dbReference type="EMBL" id="WDE07300.1"/>
    </source>
</evidence>
<organism evidence="1 2">
    <name type="scientific">Thalassomonas viridans</name>
    <dbReference type="NCBI Taxonomy" id="137584"/>
    <lineage>
        <taxon>Bacteria</taxon>
        <taxon>Pseudomonadati</taxon>
        <taxon>Pseudomonadota</taxon>
        <taxon>Gammaproteobacteria</taxon>
        <taxon>Alteromonadales</taxon>
        <taxon>Colwelliaceae</taxon>
        <taxon>Thalassomonas</taxon>
    </lineage>
</organism>
<dbReference type="Proteomes" id="UP000032352">
    <property type="component" value="Chromosome"/>
</dbReference>
<dbReference type="EMBL" id="CP059733">
    <property type="protein sequence ID" value="WDE07300.1"/>
    <property type="molecule type" value="Genomic_DNA"/>
</dbReference>
<accession>A0AAE9Z5Z9</accession>
<sequence>MKLLAQVHNATVILIKEYEDHVAFAPNITMVDITDLPVLPHIGWQYDCETKLFSEPKGEQDAL</sequence>
<evidence type="ECO:0000313" key="2">
    <source>
        <dbReference type="Proteomes" id="UP000032352"/>
    </source>
</evidence>
<dbReference type="AlphaFoldDB" id="A0AAE9Z5Z9"/>
<protein>
    <submittedName>
        <fullName evidence="1">Uncharacterized protein</fullName>
    </submittedName>
</protein>
<dbReference type="KEGG" id="tvd:SG34_010625"/>